<evidence type="ECO:0000259" key="3">
    <source>
        <dbReference type="Pfam" id="PF08544"/>
    </source>
</evidence>
<dbReference type="Gene3D" id="1.20.1440.340">
    <property type="match status" value="1"/>
</dbReference>
<dbReference type="Proteomes" id="UP000815677">
    <property type="component" value="Unassembled WGS sequence"/>
</dbReference>
<protein>
    <recommendedName>
        <fullName evidence="3">GHMP kinase C-terminal domain-containing protein</fullName>
    </recommendedName>
</protein>
<accession>A0ABQ0L6T4</accession>
<evidence type="ECO:0000313" key="4">
    <source>
        <dbReference type="EMBL" id="GAT46665.1"/>
    </source>
</evidence>
<dbReference type="PIRSF" id="PIRSF000530">
    <property type="entry name" value="Galactokinase"/>
    <property type="match status" value="1"/>
</dbReference>
<dbReference type="PANTHER" id="PTHR10457:SF7">
    <property type="entry name" value="GALACTOKINASE-RELATED"/>
    <property type="match status" value="1"/>
</dbReference>
<keyword evidence="2" id="KW-0067">ATP-binding</keyword>
<evidence type="ECO:0000256" key="1">
    <source>
        <dbReference type="ARBA" id="ARBA00022741"/>
    </source>
</evidence>
<feature type="domain" description="GHMP kinase C-terminal" evidence="3">
    <location>
        <begin position="185"/>
        <end position="257"/>
    </location>
</feature>
<keyword evidence="1" id="KW-0547">Nucleotide-binding</keyword>
<name>A0ABQ0L6T4_MYCCL</name>
<dbReference type="PANTHER" id="PTHR10457">
    <property type="entry name" value="MEVALONATE KINASE/GALACTOKINASE"/>
    <property type="match status" value="1"/>
</dbReference>
<proteinExistence type="predicted"/>
<dbReference type="Pfam" id="PF08544">
    <property type="entry name" value="GHMP_kinases_C"/>
    <property type="match status" value="1"/>
</dbReference>
<evidence type="ECO:0000313" key="5">
    <source>
        <dbReference type="Proteomes" id="UP000815677"/>
    </source>
</evidence>
<dbReference type="InterPro" id="IPR006206">
    <property type="entry name" value="Mevalonate/galactokinase"/>
</dbReference>
<sequence length="285" mass="31012">MLIRQTDHPPAGAVLVCAHSLKVSDKALTAERGYNLRVVETLVGARVLARALGVALGPKEKITFREVVGRYVAETDVGRGGKGMDEVALMEVLGRMGEAVEALKPRATTHPEFGATMEEMVEMSGLDKEEFHEIYMSWIKVDATHFKLYKRAKHVFSEALRVLQVRKLCLENAAANNPDTNAVALHELGRLMNDSQTSCAQDFECSCAELDELTQIARDAGAYGSRLTGAGWGGCTVSLVPEDKVGEFIAKVARAYKPYTGLEGEALSEVLFATRPSVGACVYKF</sequence>
<reference evidence="4" key="1">
    <citation type="submission" date="2014-09" db="EMBL/GenBank/DDBJ databases">
        <title>Genome sequence of the luminous mushroom Mycena chlorophos for searching fungal bioluminescence genes.</title>
        <authorList>
            <person name="Tanaka Y."/>
            <person name="Kasuga D."/>
            <person name="Oba Y."/>
            <person name="Hase S."/>
            <person name="Sato K."/>
            <person name="Oba Y."/>
            <person name="Sakakibara Y."/>
        </authorList>
    </citation>
    <scope>NUCLEOTIDE SEQUENCE</scope>
</reference>
<keyword evidence="5" id="KW-1185">Reference proteome</keyword>
<evidence type="ECO:0000256" key="2">
    <source>
        <dbReference type="ARBA" id="ARBA00022840"/>
    </source>
</evidence>
<dbReference type="EMBL" id="DF842693">
    <property type="protein sequence ID" value="GAT46665.1"/>
    <property type="molecule type" value="Genomic_DNA"/>
</dbReference>
<dbReference type="SUPFAM" id="SSF55060">
    <property type="entry name" value="GHMP Kinase, C-terminal domain"/>
    <property type="match status" value="1"/>
</dbReference>
<dbReference type="InterPro" id="IPR036554">
    <property type="entry name" value="GHMP_kinase_C_sf"/>
</dbReference>
<organism evidence="4 5">
    <name type="scientific">Mycena chlorophos</name>
    <name type="common">Agaric fungus</name>
    <name type="synonym">Agaricus chlorophos</name>
    <dbReference type="NCBI Taxonomy" id="658473"/>
    <lineage>
        <taxon>Eukaryota</taxon>
        <taxon>Fungi</taxon>
        <taxon>Dikarya</taxon>
        <taxon>Basidiomycota</taxon>
        <taxon>Agaricomycotina</taxon>
        <taxon>Agaricomycetes</taxon>
        <taxon>Agaricomycetidae</taxon>
        <taxon>Agaricales</taxon>
        <taxon>Marasmiineae</taxon>
        <taxon>Mycenaceae</taxon>
        <taxon>Mycena</taxon>
    </lineage>
</organism>
<gene>
    <name evidence="4" type="ORF">MCHLO_04166</name>
</gene>
<dbReference type="InterPro" id="IPR013750">
    <property type="entry name" value="GHMP_kinase_C_dom"/>
</dbReference>